<gene>
    <name evidence="1" type="ORF">F5Z01DRAFT_550193</name>
</gene>
<accession>A0A9P8CSC9</accession>
<dbReference type="RefSeq" id="XP_046119555.1">
    <property type="nucleotide sequence ID" value="XM_046260611.1"/>
</dbReference>
<proteinExistence type="predicted"/>
<evidence type="ECO:0000313" key="1">
    <source>
        <dbReference type="EMBL" id="KAG9255631.1"/>
    </source>
</evidence>
<organism evidence="1 2">
    <name type="scientific">Emericellopsis atlantica</name>
    <dbReference type="NCBI Taxonomy" id="2614577"/>
    <lineage>
        <taxon>Eukaryota</taxon>
        <taxon>Fungi</taxon>
        <taxon>Dikarya</taxon>
        <taxon>Ascomycota</taxon>
        <taxon>Pezizomycotina</taxon>
        <taxon>Sordariomycetes</taxon>
        <taxon>Hypocreomycetidae</taxon>
        <taxon>Hypocreales</taxon>
        <taxon>Bionectriaceae</taxon>
        <taxon>Emericellopsis</taxon>
    </lineage>
</organism>
<dbReference type="Proteomes" id="UP000887229">
    <property type="component" value="Unassembled WGS sequence"/>
</dbReference>
<reference evidence="1" key="1">
    <citation type="journal article" date="2021" name="IMA Fungus">
        <title>Genomic characterization of three marine fungi, including Emericellopsis atlantica sp. nov. with signatures of a generalist lifestyle and marine biomass degradation.</title>
        <authorList>
            <person name="Hagestad O.C."/>
            <person name="Hou L."/>
            <person name="Andersen J.H."/>
            <person name="Hansen E.H."/>
            <person name="Altermark B."/>
            <person name="Li C."/>
            <person name="Kuhnert E."/>
            <person name="Cox R.J."/>
            <person name="Crous P.W."/>
            <person name="Spatafora J.W."/>
            <person name="Lail K."/>
            <person name="Amirebrahimi M."/>
            <person name="Lipzen A."/>
            <person name="Pangilinan J."/>
            <person name="Andreopoulos W."/>
            <person name="Hayes R.D."/>
            <person name="Ng V."/>
            <person name="Grigoriev I.V."/>
            <person name="Jackson S.A."/>
            <person name="Sutton T.D.S."/>
            <person name="Dobson A.D.W."/>
            <person name="Rama T."/>
        </authorList>
    </citation>
    <scope>NUCLEOTIDE SEQUENCE</scope>
    <source>
        <strain evidence="1">TS7</strain>
    </source>
</reference>
<dbReference type="AlphaFoldDB" id="A0A9P8CSC9"/>
<name>A0A9P8CSC9_9HYPO</name>
<dbReference type="OrthoDB" id="4589291at2759"/>
<sequence>MISNLGSRPLTFDAKRALGSSLFPAFSSHLTISSLFVERSLALPNEQLLPYKLALDLYQYASQHSLLSNPAPYTTDHIPRTAYHSTQSTHHSILQIMTNSPPTSMLPPVYSSLGPSDDEAKAIEQYWDRQRPRDWFTARGKEKSSPNIRFEFVSPEKTFGRPRWRAVLIVWADNIPKLMREGLHWSCADIHRGSSYVHLETRTLSRQPHYRLYWITRPGWKAQLVVDSHRRSTIVNFDPGCVTLATTKTVDVWNWNRNKVYEYRTDSRLCFNTVYAKMPMEGWWPWPKAPGAETVAKPEEEHLAEEEVRQREVREAREEEQNVSWDSFKPLTIRAILGRIPV</sequence>
<dbReference type="EMBL" id="MU251250">
    <property type="protein sequence ID" value="KAG9255631.1"/>
    <property type="molecule type" value="Genomic_DNA"/>
</dbReference>
<comment type="caution">
    <text evidence="1">The sequence shown here is derived from an EMBL/GenBank/DDBJ whole genome shotgun (WGS) entry which is preliminary data.</text>
</comment>
<keyword evidence="2" id="KW-1185">Reference proteome</keyword>
<evidence type="ECO:0000313" key="2">
    <source>
        <dbReference type="Proteomes" id="UP000887229"/>
    </source>
</evidence>
<protein>
    <submittedName>
        <fullName evidence="1">Uncharacterized protein</fullName>
    </submittedName>
</protein>
<dbReference type="GeneID" id="70291514"/>